<dbReference type="InterPro" id="IPR007770">
    <property type="entry name" value="DMP"/>
</dbReference>
<accession>A0AAD3T8D9</accession>
<keyword evidence="3 7" id="KW-0812">Transmembrane</keyword>
<evidence type="ECO:0000313" key="8">
    <source>
        <dbReference type="EMBL" id="GMH23927.1"/>
    </source>
</evidence>
<reference evidence="8" key="1">
    <citation type="submission" date="2023-05" db="EMBL/GenBank/DDBJ databases">
        <title>Nepenthes gracilis genome sequencing.</title>
        <authorList>
            <person name="Fukushima K."/>
        </authorList>
    </citation>
    <scope>NUCLEOTIDE SEQUENCE</scope>
    <source>
        <strain evidence="8">SING2019-196</strain>
    </source>
</reference>
<evidence type="ECO:0000256" key="7">
    <source>
        <dbReference type="SAM" id="Phobius"/>
    </source>
</evidence>
<comment type="similarity">
    <text evidence="2">Belongs to the plant DMP1 protein family.</text>
</comment>
<dbReference type="PANTHER" id="PTHR31621">
    <property type="entry name" value="PROTEIN DMP3"/>
    <property type="match status" value="1"/>
</dbReference>
<feature type="transmembrane region" description="Helical" evidence="7">
    <location>
        <begin position="189"/>
        <end position="208"/>
    </location>
</feature>
<gene>
    <name evidence="8" type="ORF">Nepgr_025770</name>
</gene>
<organism evidence="8 9">
    <name type="scientific">Nepenthes gracilis</name>
    <name type="common">Slender pitcher plant</name>
    <dbReference type="NCBI Taxonomy" id="150966"/>
    <lineage>
        <taxon>Eukaryota</taxon>
        <taxon>Viridiplantae</taxon>
        <taxon>Streptophyta</taxon>
        <taxon>Embryophyta</taxon>
        <taxon>Tracheophyta</taxon>
        <taxon>Spermatophyta</taxon>
        <taxon>Magnoliopsida</taxon>
        <taxon>eudicotyledons</taxon>
        <taxon>Gunneridae</taxon>
        <taxon>Pentapetalae</taxon>
        <taxon>Caryophyllales</taxon>
        <taxon>Nepenthaceae</taxon>
        <taxon>Nepenthes</taxon>
    </lineage>
</organism>
<keyword evidence="4 7" id="KW-1133">Transmembrane helix</keyword>
<dbReference type="GO" id="GO:0010256">
    <property type="term" value="P:endomembrane system organization"/>
    <property type="evidence" value="ECO:0007669"/>
    <property type="project" value="TreeGrafter"/>
</dbReference>
<evidence type="ECO:0000313" key="9">
    <source>
        <dbReference type="Proteomes" id="UP001279734"/>
    </source>
</evidence>
<evidence type="ECO:0000256" key="1">
    <source>
        <dbReference type="ARBA" id="ARBA00004141"/>
    </source>
</evidence>
<proteinExistence type="inferred from homology"/>
<comment type="caution">
    <text evidence="8">The sequence shown here is derived from an EMBL/GenBank/DDBJ whole genome shotgun (WGS) entry which is preliminary data.</text>
</comment>
<evidence type="ECO:0000256" key="5">
    <source>
        <dbReference type="ARBA" id="ARBA00023136"/>
    </source>
</evidence>
<evidence type="ECO:0000256" key="4">
    <source>
        <dbReference type="ARBA" id="ARBA00022989"/>
    </source>
</evidence>
<dbReference type="PANTHER" id="PTHR31621:SF1">
    <property type="entry name" value="PROTEIN DMP5"/>
    <property type="match status" value="1"/>
</dbReference>
<dbReference type="GO" id="GO:0016020">
    <property type="term" value="C:membrane"/>
    <property type="evidence" value="ECO:0007669"/>
    <property type="project" value="UniProtKB-SubCell"/>
</dbReference>
<dbReference type="Pfam" id="PF05078">
    <property type="entry name" value="DUF679"/>
    <property type="match status" value="1"/>
</dbReference>
<keyword evidence="9" id="KW-1185">Reference proteome</keyword>
<sequence>MSDLKQRPSSTAQPPTSEPAAATSAAPSDTKTLPTSRLPLSFAQRAVSQTLDSSAHLANLLPTGTVLAFQLTSQIFTNNGSCDAVTHTLSSILLIVLSLSCFLACFTDSFEGSDGKVYYGFANIKGMWLFDFPGSAGPGSLPDLSRFRLRFIDWVHAVLSVLVFLVVAARDRNVVSCLFPRPSDEVKEVLDIVPVGVGIICSLLFVVFPTKRHGIGYPVTAAGKVADD</sequence>
<feature type="region of interest" description="Disordered" evidence="6">
    <location>
        <begin position="1"/>
        <end position="34"/>
    </location>
</feature>
<evidence type="ECO:0000256" key="2">
    <source>
        <dbReference type="ARBA" id="ARBA00008707"/>
    </source>
</evidence>
<evidence type="ECO:0000256" key="3">
    <source>
        <dbReference type="ARBA" id="ARBA00022692"/>
    </source>
</evidence>
<evidence type="ECO:0000256" key="6">
    <source>
        <dbReference type="SAM" id="MobiDB-lite"/>
    </source>
</evidence>
<dbReference type="GO" id="GO:0005737">
    <property type="term" value="C:cytoplasm"/>
    <property type="evidence" value="ECO:0007669"/>
    <property type="project" value="UniProtKB-ARBA"/>
</dbReference>
<protein>
    <submittedName>
        <fullName evidence="8">Uncharacterized protein</fullName>
    </submittedName>
</protein>
<name>A0AAD3T8D9_NEPGR</name>
<feature type="compositionally biased region" description="Low complexity" evidence="6">
    <location>
        <begin position="8"/>
        <end position="32"/>
    </location>
</feature>
<dbReference type="AlphaFoldDB" id="A0AAD3T8D9"/>
<dbReference type="Proteomes" id="UP001279734">
    <property type="component" value="Unassembled WGS sequence"/>
</dbReference>
<keyword evidence="5 7" id="KW-0472">Membrane</keyword>
<feature type="transmembrane region" description="Helical" evidence="7">
    <location>
        <begin position="151"/>
        <end position="169"/>
    </location>
</feature>
<comment type="subcellular location">
    <subcellularLocation>
        <location evidence="1">Membrane</location>
        <topology evidence="1">Multi-pass membrane protein</topology>
    </subcellularLocation>
</comment>
<dbReference type="EMBL" id="BSYO01000027">
    <property type="protein sequence ID" value="GMH23927.1"/>
    <property type="molecule type" value="Genomic_DNA"/>
</dbReference>